<dbReference type="CDD" id="cd20071">
    <property type="entry name" value="SET_SMYD"/>
    <property type="match status" value="1"/>
</dbReference>
<proteinExistence type="predicted"/>
<keyword evidence="4" id="KW-1185">Reference proteome</keyword>
<feature type="region of interest" description="Disordered" evidence="1">
    <location>
        <begin position="495"/>
        <end position="543"/>
    </location>
</feature>
<feature type="compositionally biased region" description="Basic residues" evidence="1">
    <location>
        <begin position="506"/>
        <end position="517"/>
    </location>
</feature>
<sequence>MSSGQEAAGMAADGMAAGGQSGTGNGGTSSFRGSYRDALVNNGPQGRNAANQGTVSASDKEKGRAVDEVGPDGGDKLADRVGKLRIEDKQEQEPAATPNSPEAEQQATLTTSPCSADGSAKGPSASSGSSDLNPQASAFKPVPPPAAASSPSAGKVFEAREVAYGNLGVFAATRIPRGTLILVEEPLLATTSLVAQSVWVPYCQLDDSAKAAYDSLFACAPEHLDLEYISRTCLVEQHLLADELGVRSIVAKHVRVMSIFMNNNIQTPFGQFCIYVIASRFNHSCVPNVYQSWNSTTKQLQVHAVRDIEPDEQLYVTYLGSQGNYYLRSQRIEILRSNFGFTCHCKSCADPTNKSDKRRERTALVGWGLEQFEAGIDGTSNQYIPNNADIALLQAKDFIALLLNEGIHTLDLAKAYHTASVRALAVKDFDKAIDFCHKEIEVERNCLGVEREGLFTMRMAAECWRAELLYRIRNEAGYEQAIKYMTEEERETIEGAVEGAQEEGRKKHKKSKRKPNKKGQGEVTGWEQGGGQGGETSAPPSGW</sequence>
<dbReference type="InterPro" id="IPR001214">
    <property type="entry name" value="SET_dom"/>
</dbReference>
<dbReference type="AlphaFoldDB" id="A0AAV9NYE0"/>
<dbReference type="EMBL" id="JAVRRT010000017">
    <property type="protein sequence ID" value="KAK5165096.1"/>
    <property type="molecule type" value="Genomic_DNA"/>
</dbReference>
<evidence type="ECO:0000313" key="4">
    <source>
        <dbReference type="Proteomes" id="UP001337655"/>
    </source>
</evidence>
<dbReference type="PROSITE" id="PS50280">
    <property type="entry name" value="SET"/>
    <property type="match status" value="1"/>
</dbReference>
<dbReference type="GeneID" id="89930525"/>
<feature type="compositionally biased region" description="Gly residues" evidence="1">
    <location>
        <begin position="16"/>
        <end position="27"/>
    </location>
</feature>
<dbReference type="InterPro" id="IPR046341">
    <property type="entry name" value="SET_dom_sf"/>
</dbReference>
<dbReference type="Gene3D" id="2.170.270.10">
    <property type="entry name" value="SET domain"/>
    <property type="match status" value="1"/>
</dbReference>
<dbReference type="RefSeq" id="XP_064655239.1">
    <property type="nucleotide sequence ID" value="XM_064806422.1"/>
</dbReference>
<dbReference type="Pfam" id="PF00856">
    <property type="entry name" value="SET"/>
    <property type="match status" value="1"/>
</dbReference>
<evidence type="ECO:0000259" key="2">
    <source>
        <dbReference type="PROSITE" id="PS50280"/>
    </source>
</evidence>
<dbReference type="InterPro" id="IPR011990">
    <property type="entry name" value="TPR-like_helical_dom_sf"/>
</dbReference>
<feature type="compositionally biased region" description="Basic and acidic residues" evidence="1">
    <location>
        <begin position="58"/>
        <end position="92"/>
    </location>
</feature>
<feature type="compositionally biased region" description="Polar residues" evidence="1">
    <location>
        <begin position="42"/>
        <end position="57"/>
    </location>
</feature>
<feature type="region of interest" description="Disordered" evidence="1">
    <location>
        <begin position="1"/>
        <end position="151"/>
    </location>
</feature>
<dbReference type="PANTHER" id="PTHR47332:SF2">
    <property type="entry name" value="SET-6"/>
    <property type="match status" value="1"/>
</dbReference>
<dbReference type="Gene3D" id="1.25.40.10">
    <property type="entry name" value="Tetratricopeptide repeat domain"/>
    <property type="match status" value="1"/>
</dbReference>
<comment type="caution">
    <text evidence="3">The sequence shown here is derived from an EMBL/GenBank/DDBJ whole genome shotgun (WGS) entry which is preliminary data.</text>
</comment>
<dbReference type="InterPro" id="IPR053185">
    <property type="entry name" value="SET_domain_protein"/>
</dbReference>
<gene>
    <name evidence="3" type="ORF">LTR77_009193</name>
</gene>
<accession>A0AAV9NYE0</accession>
<dbReference type="Proteomes" id="UP001337655">
    <property type="component" value="Unassembled WGS sequence"/>
</dbReference>
<protein>
    <recommendedName>
        <fullName evidence="2">SET domain-containing protein</fullName>
    </recommendedName>
</protein>
<feature type="compositionally biased region" description="Low complexity" evidence="1">
    <location>
        <begin position="115"/>
        <end position="140"/>
    </location>
</feature>
<dbReference type="SMART" id="SM00317">
    <property type="entry name" value="SET"/>
    <property type="match status" value="1"/>
</dbReference>
<organism evidence="3 4">
    <name type="scientific">Saxophila tyrrhenica</name>
    <dbReference type="NCBI Taxonomy" id="1690608"/>
    <lineage>
        <taxon>Eukaryota</taxon>
        <taxon>Fungi</taxon>
        <taxon>Dikarya</taxon>
        <taxon>Ascomycota</taxon>
        <taxon>Pezizomycotina</taxon>
        <taxon>Dothideomycetes</taxon>
        <taxon>Dothideomycetidae</taxon>
        <taxon>Mycosphaerellales</taxon>
        <taxon>Extremaceae</taxon>
        <taxon>Saxophila</taxon>
    </lineage>
</organism>
<name>A0AAV9NYE0_9PEZI</name>
<feature type="domain" description="SET" evidence="2">
    <location>
        <begin position="143"/>
        <end position="319"/>
    </location>
</feature>
<dbReference type="SUPFAM" id="SSF82199">
    <property type="entry name" value="SET domain"/>
    <property type="match status" value="1"/>
</dbReference>
<evidence type="ECO:0000256" key="1">
    <source>
        <dbReference type="SAM" id="MobiDB-lite"/>
    </source>
</evidence>
<reference evidence="3 4" key="1">
    <citation type="submission" date="2023-08" db="EMBL/GenBank/DDBJ databases">
        <title>Black Yeasts Isolated from many extreme environments.</title>
        <authorList>
            <person name="Coleine C."/>
            <person name="Stajich J.E."/>
            <person name="Selbmann L."/>
        </authorList>
    </citation>
    <scope>NUCLEOTIDE SEQUENCE [LARGE SCALE GENOMIC DNA]</scope>
    <source>
        <strain evidence="3 4">CCFEE 5935</strain>
    </source>
</reference>
<feature type="compositionally biased region" description="Polar residues" evidence="1">
    <location>
        <begin position="97"/>
        <end position="114"/>
    </location>
</feature>
<feature type="compositionally biased region" description="Low complexity" evidence="1">
    <location>
        <begin position="1"/>
        <end position="15"/>
    </location>
</feature>
<dbReference type="PANTHER" id="PTHR47332">
    <property type="entry name" value="SET DOMAIN-CONTAINING PROTEIN 5"/>
    <property type="match status" value="1"/>
</dbReference>
<evidence type="ECO:0000313" key="3">
    <source>
        <dbReference type="EMBL" id="KAK5165096.1"/>
    </source>
</evidence>